<evidence type="ECO:0000313" key="1">
    <source>
        <dbReference type="EMBL" id="RAV19641.1"/>
    </source>
</evidence>
<name>A0A329MI72_9BACL</name>
<dbReference type="AlphaFoldDB" id="A0A329MI72"/>
<dbReference type="EMBL" id="QMFB01000011">
    <property type="protein sequence ID" value="RAV19641.1"/>
    <property type="molecule type" value="Genomic_DNA"/>
</dbReference>
<dbReference type="Proteomes" id="UP000250369">
    <property type="component" value="Unassembled WGS sequence"/>
</dbReference>
<dbReference type="CDD" id="cd04084">
    <property type="entry name" value="CBM6_xylanase-like"/>
    <property type="match status" value="1"/>
</dbReference>
<dbReference type="Gene3D" id="2.60.120.260">
    <property type="entry name" value="Galactose-binding domain-like"/>
    <property type="match status" value="1"/>
</dbReference>
<evidence type="ECO:0008006" key="3">
    <source>
        <dbReference type="Google" id="ProtNLM"/>
    </source>
</evidence>
<keyword evidence="2" id="KW-1185">Reference proteome</keyword>
<protein>
    <recommendedName>
        <fullName evidence="3">CBM6 domain-containing protein</fullName>
    </recommendedName>
</protein>
<comment type="caution">
    <text evidence="1">The sequence shown here is derived from an EMBL/GenBank/DDBJ whole genome shotgun (WGS) entry which is preliminary data.</text>
</comment>
<proteinExistence type="predicted"/>
<organism evidence="1 2">
    <name type="scientific">Paenibacillus contaminans</name>
    <dbReference type="NCBI Taxonomy" id="450362"/>
    <lineage>
        <taxon>Bacteria</taxon>
        <taxon>Bacillati</taxon>
        <taxon>Bacillota</taxon>
        <taxon>Bacilli</taxon>
        <taxon>Bacillales</taxon>
        <taxon>Paenibacillaceae</taxon>
        <taxon>Paenibacillus</taxon>
    </lineage>
</organism>
<accession>A0A329MI72</accession>
<sequence length="129" mass="14261">MQQNVCDISYTLCCAAYVVFRSSAFRIAPNSWLASSYMTERSSPISTNLLLFRYRSIGDERHDLLQETSPAGEAYADDAGLVYKTAFQSPFTFTQQTAALTGASGVHDIYIVFKGGPGVGNFDWMKFSN</sequence>
<dbReference type="SUPFAM" id="SSF49785">
    <property type="entry name" value="Galactose-binding domain-like"/>
    <property type="match status" value="1"/>
</dbReference>
<evidence type="ECO:0000313" key="2">
    <source>
        <dbReference type="Proteomes" id="UP000250369"/>
    </source>
</evidence>
<dbReference type="InterPro" id="IPR008979">
    <property type="entry name" value="Galactose-bd-like_sf"/>
</dbReference>
<gene>
    <name evidence="1" type="ORF">DQG23_19455</name>
</gene>
<reference evidence="1 2" key="1">
    <citation type="journal article" date="2009" name="Int. J. Syst. Evol. Microbiol.">
        <title>Paenibacillus contaminans sp. nov., isolated from a contaminated laboratory plate.</title>
        <authorList>
            <person name="Chou J.H."/>
            <person name="Lee J.H."/>
            <person name="Lin M.C."/>
            <person name="Chang P.S."/>
            <person name="Arun A.B."/>
            <person name="Young C.C."/>
            <person name="Chen W.M."/>
        </authorList>
    </citation>
    <scope>NUCLEOTIDE SEQUENCE [LARGE SCALE GENOMIC DNA]</scope>
    <source>
        <strain evidence="1 2">CKOBP-6</strain>
    </source>
</reference>